<reference evidence="3" key="1">
    <citation type="journal article" date="2012" name="Science">
        <title>The Paleozoic origin of enzymatic lignin decomposition reconstructed from 31 fungal genomes.</title>
        <authorList>
            <person name="Floudas D."/>
            <person name="Binder M."/>
            <person name="Riley R."/>
            <person name="Barry K."/>
            <person name="Blanchette R.A."/>
            <person name="Henrissat B."/>
            <person name="Martinez A.T."/>
            <person name="Otillar R."/>
            <person name="Spatafora J.W."/>
            <person name="Yadav J.S."/>
            <person name="Aerts A."/>
            <person name="Benoit I."/>
            <person name="Boyd A."/>
            <person name="Carlson A."/>
            <person name="Copeland A."/>
            <person name="Coutinho P.M."/>
            <person name="de Vries R.P."/>
            <person name="Ferreira P."/>
            <person name="Findley K."/>
            <person name="Foster B."/>
            <person name="Gaskell J."/>
            <person name="Glotzer D."/>
            <person name="Gorecki P."/>
            <person name="Heitman J."/>
            <person name="Hesse C."/>
            <person name="Hori C."/>
            <person name="Igarashi K."/>
            <person name="Jurgens J.A."/>
            <person name="Kallen N."/>
            <person name="Kersten P."/>
            <person name="Kohler A."/>
            <person name="Kuees U."/>
            <person name="Kumar T.K.A."/>
            <person name="Kuo A."/>
            <person name="LaButti K."/>
            <person name="Larrondo L.F."/>
            <person name="Lindquist E."/>
            <person name="Ling A."/>
            <person name="Lombard V."/>
            <person name="Lucas S."/>
            <person name="Lundell T."/>
            <person name="Martin R."/>
            <person name="McLaughlin D.J."/>
            <person name="Morgenstern I."/>
            <person name="Morin E."/>
            <person name="Murat C."/>
            <person name="Nagy L.G."/>
            <person name="Nolan M."/>
            <person name="Ohm R.A."/>
            <person name="Patyshakuliyeva A."/>
            <person name="Rokas A."/>
            <person name="Ruiz-Duenas F.J."/>
            <person name="Sabat G."/>
            <person name="Salamov A."/>
            <person name="Samejima M."/>
            <person name="Schmutz J."/>
            <person name="Slot J.C."/>
            <person name="St John F."/>
            <person name="Stenlid J."/>
            <person name="Sun H."/>
            <person name="Sun S."/>
            <person name="Syed K."/>
            <person name="Tsang A."/>
            <person name="Wiebenga A."/>
            <person name="Young D."/>
            <person name="Pisabarro A."/>
            <person name="Eastwood D.C."/>
            <person name="Martin F."/>
            <person name="Cullen D."/>
            <person name="Grigoriev I.V."/>
            <person name="Hibbett D.S."/>
        </authorList>
    </citation>
    <scope>NUCLEOTIDE SEQUENCE [LARGE SCALE GENOMIC DNA]</scope>
    <source>
        <strain evidence="3">MF3/22</strain>
    </source>
</reference>
<dbReference type="RefSeq" id="XP_007272023.1">
    <property type="nucleotide sequence ID" value="XM_007271961.1"/>
</dbReference>
<keyword evidence="3" id="KW-1185">Reference proteome</keyword>
<protein>
    <submittedName>
        <fullName evidence="2">Uncharacterized protein</fullName>
    </submittedName>
</protein>
<proteinExistence type="predicted"/>
<evidence type="ECO:0000256" key="1">
    <source>
        <dbReference type="SAM" id="SignalP"/>
    </source>
</evidence>
<feature type="chain" id="PRO_5004444120" evidence="1">
    <location>
        <begin position="20"/>
        <end position="119"/>
    </location>
</feature>
<dbReference type="KEGG" id="fme:FOMMEDRAFT_24286"/>
<dbReference type="AlphaFoldDB" id="R7SG19"/>
<name>R7SG19_FOMME</name>
<sequence>MRLLTSQMIFAACVVSAHALSAPPLPNSVTDDCPTAHVVSSTTISVDGQEILRESFVCPDGKFANHAMSGSGENVTANRSTLEAREEIECMFPQNMPAVCQCGAQCKSFERFLYHTELY</sequence>
<evidence type="ECO:0000313" key="2">
    <source>
        <dbReference type="EMBL" id="EJC97661.1"/>
    </source>
</evidence>
<feature type="signal peptide" evidence="1">
    <location>
        <begin position="1"/>
        <end position="19"/>
    </location>
</feature>
<accession>R7SG19</accession>
<organism evidence="2 3">
    <name type="scientific">Fomitiporia mediterranea (strain MF3/22)</name>
    <name type="common">Grapevine white-rot fungus</name>
    <dbReference type="NCBI Taxonomy" id="694068"/>
    <lineage>
        <taxon>Eukaryota</taxon>
        <taxon>Fungi</taxon>
        <taxon>Dikarya</taxon>
        <taxon>Basidiomycota</taxon>
        <taxon>Agaricomycotina</taxon>
        <taxon>Agaricomycetes</taxon>
        <taxon>Hymenochaetales</taxon>
        <taxon>Hymenochaetaceae</taxon>
        <taxon>Fomitiporia</taxon>
    </lineage>
</organism>
<dbReference type="EMBL" id="JH717986">
    <property type="protein sequence ID" value="EJC97661.1"/>
    <property type="molecule type" value="Genomic_DNA"/>
</dbReference>
<dbReference type="GeneID" id="18678448"/>
<evidence type="ECO:0000313" key="3">
    <source>
        <dbReference type="Proteomes" id="UP000053630"/>
    </source>
</evidence>
<keyword evidence="1" id="KW-0732">Signal</keyword>
<dbReference type="Proteomes" id="UP000053630">
    <property type="component" value="Unassembled WGS sequence"/>
</dbReference>
<gene>
    <name evidence="2" type="ORF">FOMMEDRAFT_24286</name>
</gene>